<feature type="compositionally biased region" description="Low complexity" evidence="1">
    <location>
        <begin position="1202"/>
        <end position="1236"/>
    </location>
</feature>
<evidence type="ECO:0000313" key="4">
    <source>
        <dbReference type="Proteomes" id="UP000094455"/>
    </source>
</evidence>
<feature type="compositionally biased region" description="Acidic residues" evidence="1">
    <location>
        <begin position="311"/>
        <end position="320"/>
    </location>
</feature>
<feature type="region of interest" description="Disordered" evidence="1">
    <location>
        <begin position="728"/>
        <end position="785"/>
    </location>
</feature>
<name>A0A1E3NN29_9ASCO</name>
<evidence type="ECO:0000256" key="1">
    <source>
        <dbReference type="SAM" id="MobiDB-lite"/>
    </source>
</evidence>
<dbReference type="GeneID" id="30177518"/>
<dbReference type="EMBL" id="KV454002">
    <property type="protein sequence ID" value="ODQ47516.1"/>
    <property type="molecule type" value="Genomic_DNA"/>
</dbReference>
<dbReference type="Gene3D" id="1.20.58.1880">
    <property type="match status" value="1"/>
</dbReference>
<feature type="region of interest" description="Disordered" evidence="1">
    <location>
        <begin position="429"/>
        <end position="459"/>
    </location>
</feature>
<feature type="compositionally biased region" description="Polar residues" evidence="1">
    <location>
        <begin position="757"/>
        <end position="785"/>
    </location>
</feature>
<dbReference type="InterPro" id="IPR051571">
    <property type="entry name" value="N-CoR_corepressor"/>
</dbReference>
<proteinExistence type="predicted"/>
<feature type="compositionally biased region" description="Polar residues" evidence="1">
    <location>
        <begin position="282"/>
        <end position="293"/>
    </location>
</feature>
<dbReference type="PROSITE" id="PS51293">
    <property type="entry name" value="SANT"/>
    <property type="match status" value="1"/>
</dbReference>
<accession>A0A1E3NN29</accession>
<organism evidence="3 4">
    <name type="scientific">Pichia membranifaciens NRRL Y-2026</name>
    <dbReference type="NCBI Taxonomy" id="763406"/>
    <lineage>
        <taxon>Eukaryota</taxon>
        <taxon>Fungi</taxon>
        <taxon>Dikarya</taxon>
        <taxon>Ascomycota</taxon>
        <taxon>Saccharomycotina</taxon>
        <taxon>Pichiomycetes</taxon>
        <taxon>Pichiales</taxon>
        <taxon>Pichiaceae</taxon>
        <taxon>Pichia</taxon>
    </lineage>
</organism>
<dbReference type="GO" id="GO:0006357">
    <property type="term" value="P:regulation of transcription by RNA polymerase II"/>
    <property type="evidence" value="ECO:0007669"/>
    <property type="project" value="TreeGrafter"/>
</dbReference>
<dbReference type="RefSeq" id="XP_019018629.1">
    <property type="nucleotide sequence ID" value="XM_019160831.1"/>
</dbReference>
<feature type="compositionally biased region" description="Low complexity" evidence="1">
    <location>
        <begin position="1088"/>
        <end position="1098"/>
    </location>
</feature>
<dbReference type="Pfam" id="PF00249">
    <property type="entry name" value="Myb_DNA-binding"/>
    <property type="match status" value="2"/>
</dbReference>
<feature type="compositionally biased region" description="Polar residues" evidence="1">
    <location>
        <begin position="114"/>
        <end position="130"/>
    </location>
</feature>
<feature type="region of interest" description="Disordered" evidence="1">
    <location>
        <begin position="810"/>
        <end position="852"/>
    </location>
</feature>
<feature type="compositionally biased region" description="Polar residues" evidence="1">
    <location>
        <begin position="76"/>
        <end position="92"/>
    </location>
</feature>
<feature type="compositionally biased region" description="Polar residues" evidence="1">
    <location>
        <begin position="414"/>
        <end position="424"/>
    </location>
</feature>
<dbReference type="Gene3D" id="1.10.10.60">
    <property type="entry name" value="Homeodomain-like"/>
    <property type="match status" value="1"/>
</dbReference>
<evidence type="ECO:0000259" key="2">
    <source>
        <dbReference type="PROSITE" id="PS51293"/>
    </source>
</evidence>
<dbReference type="Proteomes" id="UP000094455">
    <property type="component" value="Unassembled WGS sequence"/>
</dbReference>
<dbReference type="InterPro" id="IPR001005">
    <property type="entry name" value="SANT/Myb"/>
</dbReference>
<dbReference type="SUPFAM" id="SSF46689">
    <property type="entry name" value="Homeodomain-like"/>
    <property type="match status" value="2"/>
</dbReference>
<feature type="region of interest" description="Disordered" evidence="1">
    <location>
        <begin position="575"/>
        <end position="606"/>
    </location>
</feature>
<feature type="compositionally biased region" description="Low complexity" evidence="1">
    <location>
        <begin position="93"/>
        <end position="113"/>
    </location>
</feature>
<keyword evidence="4" id="KW-1185">Reference proteome</keyword>
<evidence type="ECO:0000313" key="3">
    <source>
        <dbReference type="EMBL" id="ODQ47516.1"/>
    </source>
</evidence>
<dbReference type="PANTHER" id="PTHR13992">
    <property type="entry name" value="NUCLEAR RECEPTOR CO-REPRESSOR RELATED NCOR"/>
    <property type="match status" value="1"/>
</dbReference>
<dbReference type="InterPro" id="IPR017884">
    <property type="entry name" value="SANT_dom"/>
</dbReference>
<feature type="compositionally biased region" description="Polar residues" evidence="1">
    <location>
        <begin position="814"/>
        <end position="826"/>
    </location>
</feature>
<gene>
    <name evidence="3" type="ORF">PICMEDRAFT_15454</name>
</gene>
<feature type="compositionally biased region" description="Polar residues" evidence="1">
    <location>
        <begin position="190"/>
        <end position="210"/>
    </location>
</feature>
<dbReference type="InterPro" id="IPR009057">
    <property type="entry name" value="Homeodomain-like_sf"/>
</dbReference>
<feature type="compositionally biased region" description="Polar residues" evidence="1">
    <location>
        <begin position="218"/>
        <end position="246"/>
    </location>
</feature>
<feature type="compositionally biased region" description="Basic and acidic residues" evidence="1">
    <location>
        <begin position="247"/>
        <end position="281"/>
    </location>
</feature>
<reference evidence="3 4" key="1">
    <citation type="journal article" date="2016" name="Proc. Natl. Acad. Sci. U.S.A.">
        <title>Comparative genomics of biotechnologically important yeasts.</title>
        <authorList>
            <person name="Riley R."/>
            <person name="Haridas S."/>
            <person name="Wolfe K.H."/>
            <person name="Lopes M.R."/>
            <person name="Hittinger C.T."/>
            <person name="Goeker M."/>
            <person name="Salamov A.A."/>
            <person name="Wisecaver J.H."/>
            <person name="Long T.M."/>
            <person name="Calvey C.H."/>
            <person name="Aerts A.L."/>
            <person name="Barry K.W."/>
            <person name="Choi C."/>
            <person name="Clum A."/>
            <person name="Coughlan A.Y."/>
            <person name="Deshpande S."/>
            <person name="Douglass A.P."/>
            <person name="Hanson S.J."/>
            <person name="Klenk H.-P."/>
            <person name="LaButti K.M."/>
            <person name="Lapidus A."/>
            <person name="Lindquist E.A."/>
            <person name="Lipzen A.M."/>
            <person name="Meier-Kolthoff J.P."/>
            <person name="Ohm R.A."/>
            <person name="Otillar R.P."/>
            <person name="Pangilinan J.L."/>
            <person name="Peng Y."/>
            <person name="Rokas A."/>
            <person name="Rosa C.A."/>
            <person name="Scheuner C."/>
            <person name="Sibirny A.A."/>
            <person name="Slot J.C."/>
            <person name="Stielow J.B."/>
            <person name="Sun H."/>
            <person name="Kurtzman C.P."/>
            <person name="Blackwell M."/>
            <person name="Grigoriev I.V."/>
            <person name="Jeffries T.W."/>
        </authorList>
    </citation>
    <scope>NUCLEOTIDE SEQUENCE [LARGE SCALE GENOMIC DNA]</scope>
    <source>
        <strain evidence="3 4">NRRL Y-2026</strain>
    </source>
</reference>
<feature type="compositionally biased region" description="Basic and acidic residues" evidence="1">
    <location>
        <begin position="296"/>
        <end position="310"/>
    </location>
</feature>
<dbReference type="STRING" id="763406.A0A1E3NN29"/>
<feature type="compositionally biased region" description="Basic and acidic residues" evidence="1">
    <location>
        <begin position="575"/>
        <end position="588"/>
    </location>
</feature>
<feature type="region of interest" description="Disordered" evidence="1">
    <location>
        <begin position="1148"/>
        <end position="1241"/>
    </location>
</feature>
<feature type="region of interest" description="Disordered" evidence="1">
    <location>
        <begin position="182"/>
        <end position="323"/>
    </location>
</feature>
<feature type="region of interest" description="Disordered" evidence="1">
    <location>
        <begin position="405"/>
        <end position="424"/>
    </location>
</feature>
<feature type="compositionally biased region" description="Low complexity" evidence="1">
    <location>
        <begin position="50"/>
        <end position="71"/>
    </location>
</feature>
<dbReference type="SMART" id="SM00717">
    <property type="entry name" value="SANT"/>
    <property type="match status" value="2"/>
</dbReference>
<feature type="region of interest" description="Disordered" evidence="1">
    <location>
        <begin position="1088"/>
        <end position="1110"/>
    </location>
</feature>
<feature type="compositionally biased region" description="Basic and acidic residues" evidence="1">
    <location>
        <begin position="358"/>
        <end position="371"/>
    </location>
</feature>
<dbReference type="PANTHER" id="PTHR13992:SF39">
    <property type="entry name" value="SMRTER, ISOFORM G"/>
    <property type="match status" value="1"/>
</dbReference>
<feature type="compositionally biased region" description="Polar residues" evidence="1">
    <location>
        <begin position="429"/>
        <end position="439"/>
    </location>
</feature>
<sequence>MVEHHNSGGGGRYYKDETSRRSRKYYSSPHNYSTYSSYTSNPNPFPPSSNSPQAQQQHSQSQSSQSNPFSSRRNDGSNPSTNPEAQQPQTFNSPTSASSSPSSYSSRTQTTSTGNWYHTSQPKRTNTYRTNRPPISILSASGQSRRSVPGSYREDLMPQQTSRYADYNGYMESYQHDHYLNGPAHKKSGFSKSKYNGQFTNYPKGSNGSSIEYREFQSYRQNHNGSLSGKQSLMDSKTPVIGTNNYKTEKSSSQEPPRTDSEDHDISDVADVSEKYTESSIEKSTSFIANNEPQNEDQHKAVDKEDKTDALDEVDMDADNNEEKIAEIKVESISKVNDETVASMADKPATLSSDFDNGFDKKTLNDKERTPETSVKNIGTPESAMIDAEHTVKDVQPEAIEDVFPSEEKDTHSSAHSAIKNNDSQIDFFSSSGERNIGNTKAEDADRNQANYVRKADESSDDEHAKCEGCIFPMLENQYRAWELKHRPKSERRKNLKYLNRSKLKSLSQYNFLDKAFLIFKQADAFILFDMLKENAALIEDKKAKLTEHYVYSKFLWQKDVAFYDKQLEKAYESENDVTKKPKIEEQTSSKTTSSRRSRHHGDSVRTEAEFMEILASLEQERERDPLIRAQYGAAIIPDMILDPIEKYALTRKMDSNNLVRNKSAWAQRILTDPVDTFTDAEHAKFCDLYTLYPKKFGRISHDMGGLRSSEECVLHYYKTKKTTNYKQLVANKNKKSKKKSAKKKKDSKTKGDAATPDTSNVENDVSMDNSKSPDTTNIIGVQVQDTDLPKDEVIKRKLEDVEFPETKHRKLLETSNPLAPSSNENVLLDDSKPDQLSNGESEVKLEDQSNADISSTLSHVSYVNESLEDHPKVENVSDHVPLNIDESVGKNKKHKKKDEEKSHISSYWSVHDINNFPLLLEKFGSRWEDIAEELGTKSATMVKNYYQRGLVEHPDWQSFLAINRPSQNNVHPIDSNDYNALQTEQQRRPSMGYFYKPATSYATNYSNVHQILPVAQQPPVNILNDKDDISRLQHVPHFVPIGQTAPLYAPYVTDVNPIGPRPPIPSQGPMPVMPARNGIMNMSSLLNSGTGSLLQHTSPPPPPQQQSNLQLPPLNAHYPIQHIKPQFPPTIRGPSIMNLLNSEDAQPNNKFESITPDIRQPDCTTRTTPFKPNISNIMNSPGKMGIHDPDNSVSVYHHSRQSQPSQLPQQPQQLQQLQQPQGQRSQQGQESLSQSAFMGGTSALDALARIAFERK</sequence>
<dbReference type="OrthoDB" id="10258692at2759"/>
<feature type="compositionally biased region" description="Polar residues" evidence="1">
    <location>
        <begin position="1163"/>
        <end position="1180"/>
    </location>
</feature>
<dbReference type="CDD" id="cd00167">
    <property type="entry name" value="SANT"/>
    <property type="match status" value="2"/>
</dbReference>
<feature type="domain" description="SANT" evidence="2">
    <location>
        <begin position="673"/>
        <end position="725"/>
    </location>
</feature>
<dbReference type="GO" id="GO:0034967">
    <property type="term" value="C:Set3 complex"/>
    <property type="evidence" value="ECO:0007669"/>
    <property type="project" value="TreeGrafter"/>
</dbReference>
<feature type="compositionally biased region" description="Basic residues" evidence="1">
    <location>
        <begin position="733"/>
        <end position="748"/>
    </location>
</feature>
<feature type="region of interest" description="Disordered" evidence="1">
    <location>
        <begin position="1"/>
        <end position="160"/>
    </location>
</feature>
<feature type="region of interest" description="Disordered" evidence="1">
    <location>
        <begin position="345"/>
        <end position="379"/>
    </location>
</feature>
<feature type="compositionally biased region" description="Low complexity" evidence="1">
    <location>
        <begin position="25"/>
        <end position="42"/>
    </location>
</feature>
<protein>
    <recommendedName>
        <fullName evidence="2">SANT domain-containing protein</fullName>
    </recommendedName>
</protein>
<dbReference type="AlphaFoldDB" id="A0A1E3NN29"/>